<accession>A0A850TBW3</accession>
<dbReference type="EMBL" id="JACADJ010000062">
    <property type="protein sequence ID" value="NWH06178.1"/>
    <property type="molecule type" value="Genomic_DNA"/>
</dbReference>
<keyword evidence="2" id="KW-1185">Reference proteome</keyword>
<dbReference type="RefSeq" id="WP_178367630.1">
    <property type="nucleotide sequence ID" value="NZ_JACADJ010000062.1"/>
</dbReference>
<proteinExistence type="predicted"/>
<reference evidence="1 2" key="1">
    <citation type="submission" date="2020-06" db="EMBL/GenBank/DDBJ databases">
        <title>High-quality draft genome of sulfate reducer Desulfobacter latus type strain AcrS2 isolated from marine sediment.</title>
        <authorList>
            <person name="Hoppe M."/>
            <person name="Larsen C.K."/>
            <person name="Marshall I.P.G."/>
            <person name="Schramm A."/>
            <person name="Marietou A.G."/>
        </authorList>
    </citation>
    <scope>NUCLEOTIDE SEQUENCE [LARGE SCALE GENOMIC DNA]</scope>
    <source>
        <strain evidence="1 2">AcRS2</strain>
    </source>
</reference>
<name>A0A850TBW3_9BACT</name>
<gene>
    <name evidence="1" type="ORF">HXW94_14495</name>
</gene>
<dbReference type="Proteomes" id="UP000553343">
    <property type="component" value="Unassembled WGS sequence"/>
</dbReference>
<dbReference type="AlphaFoldDB" id="A0A850TBW3"/>
<protein>
    <submittedName>
        <fullName evidence="1">Uncharacterized protein</fullName>
    </submittedName>
</protein>
<evidence type="ECO:0000313" key="1">
    <source>
        <dbReference type="EMBL" id="NWH06178.1"/>
    </source>
</evidence>
<comment type="caution">
    <text evidence="1">The sequence shown here is derived from an EMBL/GenBank/DDBJ whole genome shotgun (WGS) entry which is preliminary data.</text>
</comment>
<organism evidence="1 2">
    <name type="scientific">Desulfobacter latus</name>
    <dbReference type="NCBI Taxonomy" id="2292"/>
    <lineage>
        <taxon>Bacteria</taxon>
        <taxon>Pseudomonadati</taxon>
        <taxon>Thermodesulfobacteriota</taxon>
        <taxon>Desulfobacteria</taxon>
        <taxon>Desulfobacterales</taxon>
        <taxon>Desulfobacteraceae</taxon>
        <taxon>Desulfobacter</taxon>
    </lineage>
</organism>
<evidence type="ECO:0000313" key="2">
    <source>
        <dbReference type="Proteomes" id="UP000553343"/>
    </source>
</evidence>
<sequence>MKNGAWIVIFGMVLVNGCVSSLDLMTDDTNPYTGQPSSYYESKMKKDLSKGEFIAQATVQEIKMVFSREYENDDIVFDATYKRMGHILSIDLVWMTPTGFFPSGEYNALLTKSHSGRTSVKYAALVAEVVQKVVEKLDDSGMSQHYRIISMASGTADGDRIIRPIRYRGEYGSIDVPAEKSTLNGKPHGFQLKPYEQIDNAKLAFLRAYSLQTLVLGLLPSHLRVSDSYSVRTLKERGLEFRKACVRIEIEENP</sequence>